<accession>A0AAN7SPM0</accession>
<reference evidence="3" key="1">
    <citation type="submission" date="2023-01" db="EMBL/GenBank/DDBJ databases">
        <title>Key to firefly adult light organ development and bioluminescence: homeobox transcription factors regulate luciferase expression and transportation to peroxisome.</title>
        <authorList>
            <person name="Fu X."/>
        </authorList>
    </citation>
    <scope>NUCLEOTIDE SEQUENCE [LARGE SCALE GENOMIC DNA]</scope>
</reference>
<feature type="region of interest" description="Disordered" evidence="1">
    <location>
        <begin position="199"/>
        <end position="225"/>
    </location>
</feature>
<feature type="compositionally biased region" description="Basic and acidic residues" evidence="1">
    <location>
        <begin position="208"/>
        <end position="225"/>
    </location>
</feature>
<dbReference type="EMBL" id="JARPUR010000005">
    <property type="protein sequence ID" value="KAK4876315.1"/>
    <property type="molecule type" value="Genomic_DNA"/>
</dbReference>
<comment type="caution">
    <text evidence="2">The sequence shown here is derived from an EMBL/GenBank/DDBJ whole genome shotgun (WGS) entry which is preliminary data.</text>
</comment>
<dbReference type="AlphaFoldDB" id="A0AAN7SPM0"/>
<feature type="region of interest" description="Disordered" evidence="1">
    <location>
        <begin position="1"/>
        <end position="27"/>
    </location>
</feature>
<evidence type="ECO:0000256" key="1">
    <source>
        <dbReference type="SAM" id="MobiDB-lite"/>
    </source>
</evidence>
<keyword evidence="3" id="KW-1185">Reference proteome</keyword>
<gene>
    <name evidence="2" type="ORF">RN001_012737</name>
</gene>
<organism evidence="2 3">
    <name type="scientific">Aquatica leii</name>
    <dbReference type="NCBI Taxonomy" id="1421715"/>
    <lineage>
        <taxon>Eukaryota</taxon>
        <taxon>Metazoa</taxon>
        <taxon>Ecdysozoa</taxon>
        <taxon>Arthropoda</taxon>
        <taxon>Hexapoda</taxon>
        <taxon>Insecta</taxon>
        <taxon>Pterygota</taxon>
        <taxon>Neoptera</taxon>
        <taxon>Endopterygota</taxon>
        <taxon>Coleoptera</taxon>
        <taxon>Polyphaga</taxon>
        <taxon>Elateriformia</taxon>
        <taxon>Elateroidea</taxon>
        <taxon>Lampyridae</taxon>
        <taxon>Luciolinae</taxon>
        <taxon>Aquatica</taxon>
    </lineage>
</organism>
<sequence length="398" mass="44938">MQTSSEVDELTEIEPVIKPETVETSSQVETQIYPYDISKSHKGYSQTSLVPSALPLDEITQTSTPEQQLSPKHELPKRIETTTTETTVQARSIVVRESASSPHTPSDESYEVYVQAFVTLPSDKTEALVQSTTSSLEITETLAVEDTHSVDSFSERSESELEDFDLQVKIDGKSVSPSSVTAFLQSERGDHYAKKRTHKKRKKISSKQKPDATHIEKNHGVTNESIKEKSHAVQENLNILKTAIRNGDVIVIQRTIRTTVETITTWLQTIIEYRIYIQRQQTADGPSPQKLEQFSYLKYEIGNIDTSVKELEAALADTRNIYNKDEHERMKNYVQSLKTQLKGIEEVAQQNERIVADDLAHWQQFTNGLENISSLVNGVKKEFNILVESDGSPQTKLQ</sequence>
<feature type="compositionally biased region" description="Acidic residues" evidence="1">
    <location>
        <begin position="1"/>
        <end position="12"/>
    </location>
</feature>
<protein>
    <submittedName>
        <fullName evidence="2">Uncharacterized protein</fullName>
    </submittedName>
</protein>
<name>A0AAN7SPM0_9COLE</name>
<proteinExistence type="predicted"/>
<evidence type="ECO:0000313" key="2">
    <source>
        <dbReference type="EMBL" id="KAK4876315.1"/>
    </source>
</evidence>
<evidence type="ECO:0000313" key="3">
    <source>
        <dbReference type="Proteomes" id="UP001353858"/>
    </source>
</evidence>
<dbReference type="Proteomes" id="UP001353858">
    <property type="component" value="Unassembled WGS sequence"/>
</dbReference>